<evidence type="ECO:0000259" key="1">
    <source>
        <dbReference type="SMART" id="SM00481"/>
    </source>
</evidence>
<dbReference type="GO" id="GO:0035312">
    <property type="term" value="F:5'-3' DNA exonuclease activity"/>
    <property type="evidence" value="ECO:0007669"/>
    <property type="project" value="TreeGrafter"/>
</dbReference>
<dbReference type="SMART" id="SM00481">
    <property type="entry name" value="POLIIIAc"/>
    <property type="match status" value="1"/>
</dbReference>
<dbReference type="Pfam" id="PF02811">
    <property type="entry name" value="PHP"/>
    <property type="match status" value="1"/>
</dbReference>
<dbReference type="EMBL" id="FRFD01000013">
    <property type="protein sequence ID" value="SHO53193.1"/>
    <property type="molecule type" value="Genomic_DNA"/>
</dbReference>
<dbReference type="Proteomes" id="UP000184612">
    <property type="component" value="Unassembled WGS sequence"/>
</dbReference>
<dbReference type="AlphaFoldDB" id="A0A1M7YKP7"/>
<dbReference type="GO" id="GO:0004534">
    <property type="term" value="F:5'-3' RNA exonuclease activity"/>
    <property type="evidence" value="ECO:0007669"/>
    <property type="project" value="TreeGrafter"/>
</dbReference>
<dbReference type="InterPro" id="IPR016195">
    <property type="entry name" value="Pol/histidinol_Pase-like"/>
</dbReference>
<keyword evidence="3" id="KW-1185">Reference proteome</keyword>
<dbReference type="Gene3D" id="3.20.20.140">
    <property type="entry name" value="Metal-dependent hydrolases"/>
    <property type="match status" value="1"/>
</dbReference>
<evidence type="ECO:0000313" key="3">
    <source>
        <dbReference type="Proteomes" id="UP000184612"/>
    </source>
</evidence>
<accession>A0A1M7YKP7</accession>
<organism evidence="2 3">
    <name type="scientific">Anaerocolumna xylanovorans DSM 12503</name>
    <dbReference type="NCBI Taxonomy" id="1121345"/>
    <lineage>
        <taxon>Bacteria</taxon>
        <taxon>Bacillati</taxon>
        <taxon>Bacillota</taxon>
        <taxon>Clostridia</taxon>
        <taxon>Lachnospirales</taxon>
        <taxon>Lachnospiraceae</taxon>
        <taxon>Anaerocolumna</taxon>
    </lineage>
</organism>
<protein>
    <submittedName>
        <fullName evidence="2">Predicted metal-dependent phosphoesterase TrpH, contains PHP domain</fullName>
    </submittedName>
</protein>
<dbReference type="InterPro" id="IPR003141">
    <property type="entry name" value="Pol/His_phosphatase_N"/>
</dbReference>
<dbReference type="NCBIfam" id="NF038032">
    <property type="entry name" value="CehA_McbA_metalo"/>
    <property type="match status" value="1"/>
</dbReference>
<dbReference type="STRING" id="1121345.SAMN02745217_03993"/>
<dbReference type="SUPFAM" id="SSF89550">
    <property type="entry name" value="PHP domain-like"/>
    <property type="match status" value="1"/>
</dbReference>
<dbReference type="PANTHER" id="PTHR42924">
    <property type="entry name" value="EXONUCLEASE"/>
    <property type="match status" value="1"/>
</dbReference>
<sequence>MYKRLELHNHTTESDGSLTPAALIDFLQKDKVDAFAITDHNTISGHGKIKEFLIKNSSPISCIYGMEYTTYYGHILCFNLTEYVPWENINIHKPELLFAAAREKGALVGVAHPFSYGHPFARGCRFDMEIHDFNSFDFIEIFNNLEPLHEVNERGLIWWEELVLKGYPLAFTCGMDLHGSWDMSNHYATYIEGTLDGDISEELETAIRHQRTWISRGPLLVAAVEKEKEDITFTIADTGKPGYLHEDSDPYYLSIRTKKGILTKEISVRIPAVVTLKELEYEPILLPKLYHKDTRIENLIAVAPAIKL</sequence>
<dbReference type="RefSeq" id="WP_073590635.1">
    <property type="nucleotide sequence ID" value="NZ_FRFD01000013.1"/>
</dbReference>
<dbReference type="PANTHER" id="PTHR42924:SF3">
    <property type="entry name" value="POLYMERASE_HISTIDINOL PHOSPHATASE N-TERMINAL DOMAIN-CONTAINING PROTEIN"/>
    <property type="match status" value="1"/>
</dbReference>
<feature type="domain" description="Polymerase/histidinol phosphatase N-terminal" evidence="1">
    <location>
        <begin position="5"/>
        <end position="72"/>
    </location>
</feature>
<dbReference type="InterPro" id="IPR052018">
    <property type="entry name" value="PHP_domain"/>
</dbReference>
<gene>
    <name evidence="2" type="ORF">SAMN02745217_03993</name>
</gene>
<reference evidence="2 3" key="1">
    <citation type="submission" date="2016-12" db="EMBL/GenBank/DDBJ databases">
        <authorList>
            <person name="Song W.-J."/>
            <person name="Kurnit D.M."/>
        </authorList>
    </citation>
    <scope>NUCLEOTIDE SEQUENCE [LARGE SCALE GENOMIC DNA]</scope>
    <source>
        <strain evidence="2 3">DSM 12503</strain>
    </source>
</reference>
<proteinExistence type="predicted"/>
<name>A0A1M7YKP7_9FIRM</name>
<dbReference type="InterPro" id="IPR004013">
    <property type="entry name" value="PHP_dom"/>
</dbReference>
<evidence type="ECO:0000313" key="2">
    <source>
        <dbReference type="EMBL" id="SHO53193.1"/>
    </source>
</evidence>